<sequence>MSINDARTRQPETVGVNTAARELELRRGEFALAAQLGHIRTTAGATGAGGGRRVSRQEIERLRAAEGFPETLRERVRTVGTAEGAELLSVSPGRFTRLARAGLVAPVSFYLNRYRAVVWLYLADDLRAFAATEPVLLTGRFPEALRAGLDAGEDRRPRNWRGRRVGRLLHESDDPWERAAVAGCVLDPAHLAELVRDPYERAYLTRLRPRLTPAYQESEAARETVRRLVVADDPDEIQWHRAVLGSLLEEARSVRPAPRPDGDGRTRPAPGPPAARETSCGARRGGLLARLRGGRVLLPGRRREDRREERTPAPGTVTRREGPRR</sequence>
<dbReference type="EMBL" id="CP031194">
    <property type="protein sequence ID" value="AXG82044.1"/>
    <property type="molecule type" value="Genomic_DNA"/>
</dbReference>
<gene>
    <name evidence="2" type="ORF">DVK44_34765</name>
</gene>
<dbReference type="Pfam" id="PF19934">
    <property type="entry name" value="DUF6397"/>
    <property type="match status" value="1"/>
</dbReference>
<evidence type="ECO:0000256" key="1">
    <source>
        <dbReference type="SAM" id="MobiDB-lite"/>
    </source>
</evidence>
<dbReference type="OrthoDB" id="4335318at2"/>
<dbReference type="RefSeq" id="WP_114664584.1">
    <property type="nucleotide sequence ID" value="NZ_CP031194.1"/>
</dbReference>
<proteinExistence type="predicted"/>
<protein>
    <submittedName>
        <fullName evidence="2">Uncharacterized protein</fullName>
    </submittedName>
</protein>
<feature type="compositionally biased region" description="Basic and acidic residues" evidence="1">
    <location>
        <begin position="252"/>
        <end position="266"/>
    </location>
</feature>
<dbReference type="InterPro" id="IPR045652">
    <property type="entry name" value="DUF6397"/>
</dbReference>
<keyword evidence="3" id="KW-1185">Reference proteome</keyword>
<feature type="compositionally biased region" description="Low complexity" evidence="1">
    <location>
        <begin position="281"/>
        <end position="299"/>
    </location>
</feature>
<feature type="region of interest" description="Disordered" evidence="1">
    <location>
        <begin position="252"/>
        <end position="325"/>
    </location>
</feature>
<dbReference type="KEGG" id="spad:DVK44_34765"/>
<organism evidence="2 3">
    <name type="scientific">Streptomyces paludis</name>
    <dbReference type="NCBI Taxonomy" id="2282738"/>
    <lineage>
        <taxon>Bacteria</taxon>
        <taxon>Bacillati</taxon>
        <taxon>Actinomycetota</taxon>
        <taxon>Actinomycetes</taxon>
        <taxon>Kitasatosporales</taxon>
        <taxon>Streptomycetaceae</taxon>
        <taxon>Streptomyces</taxon>
    </lineage>
</organism>
<dbReference type="Proteomes" id="UP000253868">
    <property type="component" value="Chromosome"/>
</dbReference>
<dbReference type="AlphaFoldDB" id="A0A345HZC0"/>
<feature type="compositionally biased region" description="Basic and acidic residues" evidence="1">
    <location>
        <begin position="301"/>
        <end position="311"/>
    </location>
</feature>
<accession>A0A345HZC0</accession>
<evidence type="ECO:0000313" key="3">
    <source>
        <dbReference type="Proteomes" id="UP000253868"/>
    </source>
</evidence>
<reference evidence="3" key="1">
    <citation type="submission" date="2018-07" db="EMBL/GenBank/DDBJ databases">
        <authorList>
            <person name="Zhao J."/>
        </authorList>
    </citation>
    <scope>NUCLEOTIDE SEQUENCE [LARGE SCALE GENOMIC DNA]</scope>
    <source>
        <strain evidence="3">GSSD-12</strain>
    </source>
</reference>
<name>A0A345HZC0_9ACTN</name>
<evidence type="ECO:0000313" key="2">
    <source>
        <dbReference type="EMBL" id="AXG82044.1"/>
    </source>
</evidence>